<dbReference type="AlphaFoldDB" id="A0A5N5I5W9"/>
<dbReference type="PANTHER" id="PTHR11439">
    <property type="entry name" value="GAG-POL-RELATED RETROTRANSPOSON"/>
    <property type="match status" value="1"/>
</dbReference>
<reference evidence="2" key="2">
    <citation type="submission" date="2019-10" db="EMBL/GenBank/DDBJ databases">
        <title>A de novo genome assembly of a pear dwarfing rootstock.</title>
        <authorList>
            <person name="Wang F."/>
            <person name="Wang J."/>
            <person name="Li S."/>
            <person name="Zhang Y."/>
            <person name="Fang M."/>
            <person name="Ma L."/>
            <person name="Zhao Y."/>
            <person name="Jiang S."/>
        </authorList>
    </citation>
    <scope>NUCLEOTIDE SEQUENCE [LARGE SCALE GENOMIC DNA]</scope>
</reference>
<dbReference type="EMBL" id="SMOL01000004">
    <property type="protein sequence ID" value="KAB2635565.1"/>
    <property type="molecule type" value="Genomic_DNA"/>
</dbReference>
<protein>
    <submittedName>
        <fullName evidence="1">Uncharacterized protein</fullName>
    </submittedName>
</protein>
<dbReference type="PANTHER" id="PTHR11439:SF521">
    <property type="entry name" value="RNA-DIRECTED DNA POLYMERASE"/>
    <property type="match status" value="1"/>
</dbReference>
<comment type="caution">
    <text evidence="1">The sequence shown here is derived from an EMBL/GenBank/DDBJ whole genome shotgun (WGS) entry which is preliminary data.</text>
</comment>
<reference evidence="1 2" key="1">
    <citation type="submission" date="2019-09" db="EMBL/GenBank/DDBJ databases">
        <authorList>
            <person name="Ou C."/>
        </authorList>
    </citation>
    <scope>NUCLEOTIDE SEQUENCE [LARGE SCALE GENOMIC DNA]</scope>
    <source>
        <strain evidence="1">S2</strain>
        <tissue evidence="1">Leaf</tissue>
    </source>
</reference>
<dbReference type="CDD" id="cd09272">
    <property type="entry name" value="RNase_HI_RT_Ty1"/>
    <property type="match status" value="1"/>
</dbReference>
<proteinExistence type="predicted"/>
<evidence type="ECO:0000313" key="2">
    <source>
        <dbReference type="Proteomes" id="UP000327157"/>
    </source>
</evidence>
<evidence type="ECO:0000313" key="1">
    <source>
        <dbReference type="EMBL" id="KAB2635565.1"/>
    </source>
</evidence>
<dbReference type="Proteomes" id="UP000327157">
    <property type="component" value="Chromosome 5"/>
</dbReference>
<name>A0A5N5I5W9_9ROSA</name>
<sequence length="410" mass="47052">MWLPGEGCDEAVQKGSSCEIGRVHLFRVCSKVKATRMALLRWQRSSLDNTMRDIGVVRDNLGVLFEQPYMDHFVVKRKNLTEEQDSLLSREETYWRQRSQATWLRDGDRNTKWFHRRSFNRKQNNHIKRLRDMAEGVLPNALHSVTDAVKPSVTFEMNEILVASIMAEELHSIKFSLAPDRVMCHYDKRLFLVKSAYNMALGSDGGAYHDLWHAIWRARIPLKVKIFGWVAKVTEGVGAEGFIVAGTWHFKGCLSVKHVELLAVREGSSLHLSLVFFECRLRQILLKLLRPNLAYAVSWLSRYTSNQAPEHWDVLVRVLRYLKNTLDYGLHYTKYPPVVEGFSDANWISGTIESKSTSGYVFTLGGAAISWKSSKQKCIARSTMESEFIALDLAGKEAEWLKHFLEDIPV</sequence>
<reference evidence="1 2" key="3">
    <citation type="submission" date="2019-11" db="EMBL/GenBank/DDBJ databases">
        <title>A de novo genome assembly of a pear dwarfing rootstock.</title>
        <authorList>
            <person name="Wang F."/>
            <person name="Wang J."/>
            <person name="Li S."/>
            <person name="Zhang Y."/>
            <person name="Fang M."/>
            <person name="Ma L."/>
            <person name="Zhao Y."/>
            <person name="Jiang S."/>
        </authorList>
    </citation>
    <scope>NUCLEOTIDE SEQUENCE [LARGE SCALE GENOMIC DNA]</scope>
    <source>
        <strain evidence="1">S2</strain>
        <tissue evidence="1">Leaf</tissue>
    </source>
</reference>
<organism evidence="1 2">
    <name type="scientific">Pyrus ussuriensis x Pyrus communis</name>
    <dbReference type="NCBI Taxonomy" id="2448454"/>
    <lineage>
        <taxon>Eukaryota</taxon>
        <taxon>Viridiplantae</taxon>
        <taxon>Streptophyta</taxon>
        <taxon>Embryophyta</taxon>
        <taxon>Tracheophyta</taxon>
        <taxon>Spermatophyta</taxon>
        <taxon>Magnoliopsida</taxon>
        <taxon>eudicotyledons</taxon>
        <taxon>Gunneridae</taxon>
        <taxon>Pentapetalae</taxon>
        <taxon>rosids</taxon>
        <taxon>fabids</taxon>
        <taxon>Rosales</taxon>
        <taxon>Rosaceae</taxon>
        <taxon>Amygdaloideae</taxon>
        <taxon>Maleae</taxon>
        <taxon>Pyrus</taxon>
    </lineage>
</organism>
<gene>
    <name evidence="1" type="ORF">D8674_026099</name>
</gene>
<keyword evidence="2" id="KW-1185">Reference proteome</keyword>
<accession>A0A5N5I5W9</accession>
<dbReference type="OrthoDB" id="1645289at2759"/>